<dbReference type="PROSITE" id="PS51352">
    <property type="entry name" value="THIOREDOXIN_2"/>
    <property type="match status" value="1"/>
</dbReference>
<feature type="binding site" evidence="3">
    <location>
        <position position="94"/>
    </location>
    <ligand>
        <name>Cu cation</name>
        <dbReference type="ChEBI" id="CHEBI:23378"/>
    </ligand>
</feature>
<name>A0AA94F165_9FLAO</name>
<dbReference type="Gene3D" id="3.40.30.10">
    <property type="entry name" value="Glutaredoxin"/>
    <property type="match status" value="1"/>
</dbReference>
<dbReference type="InterPro" id="IPR003782">
    <property type="entry name" value="SCO1/SenC"/>
</dbReference>
<evidence type="ECO:0000259" key="6">
    <source>
        <dbReference type="PROSITE" id="PS51352"/>
    </source>
</evidence>
<accession>A0AA94F165</accession>
<organism evidence="7">
    <name type="scientific">Flavobacterium columnare</name>
    <dbReference type="NCBI Taxonomy" id="996"/>
    <lineage>
        <taxon>Bacteria</taxon>
        <taxon>Pseudomonadati</taxon>
        <taxon>Bacteroidota</taxon>
        <taxon>Flavobacteriia</taxon>
        <taxon>Flavobacteriales</taxon>
        <taxon>Flavobacteriaceae</taxon>
        <taxon>Flavobacterium</taxon>
    </lineage>
</organism>
<keyword evidence="5" id="KW-0812">Transmembrane</keyword>
<protein>
    <submittedName>
        <fullName evidence="7">SCO family protein</fullName>
    </submittedName>
</protein>
<dbReference type="RefSeq" id="WP_060383438.1">
    <property type="nucleotide sequence ID" value="NZ_MTDB01000020.1"/>
</dbReference>
<gene>
    <name evidence="7" type="ORF">EJB19_10865</name>
</gene>
<keyword evidence="5" id="KW-1133">Transmembrane helix</keyword>
<proteinExistence type="inferred from homology"/>
<evidence type="ECO:0000256" key="1">
    <source>
        <dbReference type="ARBA" id="ARBA00010996"/>
    </source>
</evidence>
<evidence type="ECO:0000256" key="5">
    <source>
        <dbReference type="SAM" id="Phobius"/>
    </source>
</evidence>
<dbReference type="PANTHER" id="PTHR12151">
    <property type="entry name" value="ELECTRON TRANSPORT PROTIN SCO1/SENC FAMILY MEMBER"/>
    <property type="match status" value="1"/>
</dbReference>
<evidence type="ECO:0000256" key="2">
    <source>
        <dbReference type="ARBA" id="ARBA00023008"/>
    </source>
</evidence>
<keyword evidence="5" id="KW-0472">Membrane</keyword>
<dbReference type="GO" id="GO:0046872">
    <property type="term" value="F:metal ion binding"/>
    <property type="evidence" value="ECO:0007669"/>
    <property type="project" value="UniProtKB-KW"/>
</dbReference>
<dbReference type="PANTHER" id="PTHR12151:SF25">
    <property type="entry name" value="LINALOOL DEHYDRATASE_ISOMERASE DOMAIN-CONTAINING PROTEIN"/>
    <property type="match status" value="1"/>
</dbReference>
<feature type="binding site" evidence="3">
    <location>
        <position position="90"/>
    </location>
    <ligand>
        <name>Cu cation</name>
        <dbReference type="ChEBI" id="CHEBI:23378"/>
    </ligand>
</feature>
<dbReference type="InterPro" id="IPR036249">
    <property type="entry name" value="Thioredoxin-like_sf"/>
</dbReference>
<feature type="domain" description="Thioredoxin" evidence="6">
    <location>
        <begin position="52"/>
        <end position="219"/>
    </location>
</feature>
<feature type="disulfide bond" description="Redox-active" evidence="4">
    <location>
        <begin position="90"/>
        <end position="94"/>
    </location>
</feature>
<reference evidence="7" key="1">
    <citation type="submission" date="2018-12" db="EMBL/GenBank/DDBJ databases">
        <title>Draft genome sequence of Flaovobacterium columnare BGFS27 isolated from channel catfish in Alabama.</title>
        <authorList>
            <person name="Cai W."/>
            <person name="Arias C."/>
        </authorList>
    </citation>
    <scope>NUCLEOTIDE SEQUENCE [LARGE SCALE GENOMIC DNA]</scope>
    <source>
        <strain evidence="7">BGFS27</strain>
    </source>
</reference>
<comment type="similarity">
    <text evidence="1">Belongs to the SCO1/2 family.</text>
</comment>
<evidence type="ECO:0000256" key="4">
    <source>
        <dbReference type="PIRSR" id="PIRSR603782-2"/>
    </source>
</evidence>
<feature type="binding site" evidence="3">
    <location>
        <position position="179"/>
    </location>
    <ligand>
        <name>Cu cation</name>
        <dbReference type="ChEBI" id="CHEBI:23378"/>
    </ligand>
</feature>
<dbReference type="InterPro" id="IPR013766">
    <property type="entry name" value="Thioredoxin_domain"/>
</dbReference>
<keyword evidence="3" id="KW-0479">Metal-binding</keyword>
<dbReference type="AlphaFoldDB" id="A0AA94F165"/>
<feature type="transmembrane region" description="Helical" evidence="5">
    <location>
        <begin position="6"/>
        <end position="25"/>
    </location>
</feature>
<evidence type="ECO:0000256" key="3">
    <source>
        <dbReference type="PIRSR" id="PIRSR603782-1"/>
    </source>
</evidence>
<dbReference type="EMBL" id="RWGX01000004">
    <property type="protein sequence ID" value="RVU88634.1"/>
    <property type="molecule type" value="Genomic_DNA"/>
</dbReference>
<keyword evidence="2 3" id="KW-0186">Copper</keyword>
<comment type="caution">
    <text evidence="7">The sequence shown here is derived from an EMBL/GenBank/DDBJ whole genome shotgun (WGS) entry which is preliminary data.</text>
</comment>
<evidence type="ECO:0000313" key="7">
    <source>
        <dbReference type="EMBL" id="RVU88634.1"/>
    </source>
</evidence>
<dbReference type="KEGG" id="fcv:AWN65_12315"/>
<sequence length="227" mass="25488">MKNKSYIGISFIVLVFGIIFIPKIIKRIKEGEVVKGDRLSTIVDQGVGKSDLFTVGSAPKFSLENQEGKTISNETYKGKVFVVEFFFTTCPTICPIMNRNMKLIQDSFASNANFGIASITINPETDTQKVLKDHAERLNLKGMNWHFLTGDQDKIYNLAQKGFNLYVGQNKKVSGGFEHSGMFALIDKEGKIRCRKDNYGNPIVYYDGLKPEGIKQIKQDISKLLAE</sequence>
<dbReference type="GeneID" id="56896554"/>
<dbReference type="SUPFAM" id="SSF52833">
    <property type="entry name" value="Thioredoxin-like"/>
    <property type="match status" value="1"/>
</dbReference>
<dbReference type="Pfam" id="PF02630">
    <property type="entry name" value="SCO1-SenC"/>
    <property type="match status" value="1"/>
</dbReference>
<keyword evidence="4" id="KW-1015">Disulfide bond</keyword>
<dbReference type="CDD" id="cd02968">
    <property type="entry name" value="SCO"/>
    <property type="match status" value="1"/>
</dbReference>